<protein>
    <recommendedName>
        <fullName evidence="1">AB hydrolase-1 domain-containing protein</fullName>
    </recommendedName>
</protein>
<reference evidence="2" key="2">
    <citation type="submission" date="2021-02" db="EMBL/GenBank/DDBJ databases">
        <title>Aspergillus puulaauensis MK2 genome sequence.</title>
        <authorList>
            <person name="Futagami T."/>
            <person name="Mori K."/>
            <person name="Kadooka C."/>
            <person name="Tanaka T."/>
        </authorList>
    </citation>
    <scope>NUCLEOTIDE SEQUENCE</scope>
    <source>
        <strain evidence="2">MK2</strain>
    </source>
</reference>
<keyword evidence="3" id="KW-1185">Reference proteome</keyword>
<dbReference type="SUPFAM" id="SSF53474">
    <property type="entry name" value="alpha/beta-Hydrolases"/>
    <property type="match status" value="1"/>
</dbReference>
<dbReference type="InterPro" id="IPR029058">
    <property type="entry name" value="AB_hydrolase_fold"/>
</dbReference>
<dbReference type="PANTHER" id="PTHR43798:SF6">
    <property type="entry name" value="HYDROLASE, PUTATIVE (AFU_ORTHOLOGUE AFUA_4G13070)-RELATED"/>
    <property type="match status" value="1"/>
</dbReference>
<evidence type="ECO:0000313" key="3">
    <source>
        <dbReference type="Proteomes" id="UP000654913"/>
    </source>
</evidence>
<accession>A0A7R8APV5</accession>
<organism evidence="2 3">
    <name type="scientific">Aspergillus puulaauensis</name>
    <dbReference type="NCBI Taxonomy" id="1220207"/>
    <lineage>
        <taxon>Eukaryota</taxon>
        <taxon>Fungi</taxon>
        <taxon>Dikarya</taxon>
        <taxon>Ascomycota</taxon>
        <taxon>Pezizomycotina</taxon>
        <taxon>Eurotiomycetes</taxon>
        <taxon>Eurotiomycetidae</taxon>
        <taxon>Eurotiales</taxon>
        <taxon>Aspergillaceae</taxon>
        <taxon>Aspergillus</taxon>
    </lineage>
</organism>
<dbReference type="RefSeq" id="XP_041557432.1">
    <property type="nucleotide sequence ID" value="XM_041704892.1"/>
</dbReference>
<dbReference type="EMBL" id="AP024446">
    <property type="protein sequence ID" value="BCS25238.1"/>
    <property type="molecule type" value="Genomic_DNA"/>
</dbReference>
<reference evidence="2" key="1">
    <citation type="submission" date="2021-01" db="EMBL/GenBank/DDBJ databases">
        <authorList>
            <consortium name="Aspergillus puulaauensis MK2 genome sequencing consortium"/>
            <person name="Kazuki M."/>
            <person name="Futagami T."/>
        </authorList>
    </citation>
    <scope>NUCLEOTIDE SEQUENCE</scope>
    <source>
        <strain evidence="2">MK2</strain>
    </source>
</reference>
<sequence length="273" mass="30784">MASVLSAQEFGDGLPVLIIHGWQTDGRVEQRDFEPIFQKTPGLRRIYVDLPGMGNTPANNVKDLDDVYHRLVQLVDARLGESRFLLVGSSCGGYLARAVAQRYNSQVDGLLLRVPLMEPEDSRRDLDPFKPLVPNEQLMSALSAGDRTSLGNVPIQTPAYIETLKTKYAEVYNPAVEASDDTVLDPIRQDPRRYQLSFSLDNEDCKFFAPTLVVCGRHDESVGYRDSLRLLELYPRSTFAVLDRGTHGLPIDETGVFEVLVRDWITRVEEWRS</sequence>
<dbReference type="Pfam" id="PF00561">
    <property type="entry name" value="Abhydrolase_1"/>
    <property type="match status" value="1"/>
</dbReference>
<feature type="domain" description="AB hydrolase-1" evidence="1">
    <location>
        <begin position="15"/>
        <end position="252"/>
    </location>
</feature>
<dbReference type="Proteomes" id="UP000654913">
    <property type="component" value="Chromosome 4"/>
</dbReference>
<dbReference type="KEGG" id="apuu:APUU_41682A"/>
<dbReference type="InterPro" id="IPR050266">
    <property type="entry name" value="AB_hydrolase_sf"/>
</dbReference>
<dbReference type="Gene3D" id="3.40.50.1820">
    <property type="entry name" value="alpha/beta hydrolase"/>
    <property type="match status" value="1"/>
</dbReference>
<evidence type="ECO:0000313" key="2">
    <source>
        <dbReference type="EMBL" id="BCS25238.1"/>
    </source>
</evidence>
<proteinExistence type="predicted"/>
<name>A0A7R8APV5_9EURO</name>
<dbReference type="OrthoDB" id="6431331at2759"/>
<dbReference type="GeneID" id="64975243"/>
<dbReference type="PRINTS" id="PR00111">
    <property type="entry name" value="ABHYDROLASE"/>
</dbReference>
<dbReference type="AlphaFoldDB" id="A0A7R8APV5"/>
<dbReference type="InterPro" id="IPR000073">
    <property type="entry name" value="AB_hydrolase_1"/>
</dbReference>
<dbReference type="PANTHER" id="PTHR43798">
    <property type="entry name" value="MONOACYLGLYCEROL LIPASE"/>
    <property type="match status" value="1"/>
</dbReference>
<evidence type="ECO:0000259" key="1">
    <source>
        <dbReference type="Pfam" id="PF00561"/>
    </source>
</evidence>
<gene>
    <name evidence="2" type="ORF">APUU_41682A</name>
</gene>